<protein>
    <submittedName>
        <fullName evidence="1">Uncharacterized protein</fullName>
    </submittedName>
</protein>
<proteinExistence type="predicted"/>
<evidence type="ECO:0000313" key="2">
    <source>
        <dbReference type="Proteomes" id="UP000286268"/>
    </source>
</evidence>
<dbReference type="KEGG" id="cmah:C1I91_19660"/>
<evidence type="ECO:0000313" key="1">
    <source>
        <dbReference type="EMBL" id="QAA33672.1"/>
    </source>
</evidence>
<name>A0A3R5VA50_9CLOT</name>
<sequence length="82" mass="9869">MKAYERILETFEKFTTERIKEIGRLEKKDFIRERKMPFADILRYILSQKGKTITMEINNYFKEVNRRENRVTKQAFCSGAVA</sequence>
<dbReference type="Proteomes" id="UP000286268">
    <property type="component" value="Chromosome"/>
</dbReference>
<dbReference type="RefSeq" id="WP_128214397.1">
    <property type="nucleotide sequence ID" value="NZ_CP025746.1"/>
</dbReference>
<dbReference type="AlphaFoldDB" id="A0A3R5VA50"/>
<organism evidence="1 2">
    <name type="scientific">Clostridium manihotivorum</name>
    <dbReference type="NCBI Taxonomy" id="2320868"/>
    <lineage>
        <taxon>Bacteria</taxon>
        <taxon>Bacillati</taxon>
        <taxon>Bacillota</taxon>
        <taxon>Clostridia</taxon>
        <taxon>Eubacteriales</taxon>
        <taxon>Clostridiaceae</taxon>
        <taxon>Clostridium</taxon>
    </lineage>
</organism>
<dbReference type="OrthoDB" id="9794050at2"/>
<reference evidence="1 2" key="1">
    <citation type="submission" date="2018-01" db="EMBL/GenBank/DDBJ databases">
        <title>Genome Sequencing and Assembly of Anaerobacter polyendosporus strain CT4.</title>
        <authorList>
            <person name="Tachaapaikoon C."/>
            <person name="Sutheeworapong S."/>
            <person name="Jenjaroenpun P."/>
            <person name="Wongsurawat T."/>
            <person name="Nookeaw I."/>
            <person name="Cheawchanlertfa P."/>
            <person name="Kosugi A."/>
            <person name="Cheevadhanarak S."/>
            <person name="Ratanakhanokchai K."/>
        </authorList>
    </citation>
    <scope>NUCLEOTIDE SEQUENCE [LARGE SCALE GENOMIC DNA]</scope>
    <source>
        <strain evidence="1 2">CT4</strain>
    </source>
</reference>
<gene>
    <name evidence="1" type="ORF">C1I91_19660</name>
</gene>
<keyword evidence="2" id="KW-1185">Reference proteome</keyword>
<dbReference type="EMBL" id="CP025746">
    <property type="protein sequence ID" value="QAA33672.1"/>
    <property type="molecule type" value="Genomic_DNA"/>
</dbReference>
<accession>A0A3R5VA50</accession>